<dbReference type="InterPro" id="IPR011989">
    <property type="entry name" value="ARM-like"/>
</dbReference>
<evidence type="ECO:0000256" key="2">
    <source>
        <dbReference type="ARBA" id="ARBA00022840"/>
    </source>
</evidence>
<dbReference type="GO" id="GO:0010229">
    <property type="term" value="P:inflorescence development"/>
    <property type="evidence" value="ECO:0007669"/>
    <property type="project" value="UniProtKB-ARBA"/>
</dbReference>
<dbReference type="SUPFAM" id="SSF48371">
    <property type="entry name" value="ARM repeat"/>
    <property type="match status" value="1"/>
</dbReference>
<dbReference type="ExpressionAtlas" id="A0A1D6EFT2">
    <property type="expression patterns" value="baseline and differential"/>
</dbReference>
<evidence type="ECO:0000256" key="1">
    <source>
        <dbReference type="ARBA" id="ARBA00022741"/>
    </source>
</evidence>
<sequence>MGRLFSSAMDPEDQFIINAPEVVAAQHEKFEAMEQGSWQGHHRTNRPEPPATPPRRGCLPLGRRSSSFLTSRRRRCCTCRLFFARTLSMGFTFAQFAASITSVVLAVLRLSRQDYMDPADQSDSDHKSIRGSLNLFYGLVLAQGVSTFLADTMLPIDTSRVLKLSVTYQLGHSGLLVIKRYMLDTYMKCSSGSVREAMDMDLVSFAMEMARSTSVADRLVGVRVLTASSAWTTQGAPTAACVFWSPEMDGDEENVGSFRRTSARTRRMVTRMASALASSDNRAQDGYEVLRKVGRGKYSEVFEGFRVGSDERCVIKILKPVKKKIKREIKILQNLYGGPNIVKLLDIVRDDESKTPSLIFEHVNNTDFKAALDLMVLTFPGICVGTRLLITDSARTARYESVKTTTASTTTSNVSIELTWLGVKILKKIMDNPDNCKEVAKDADDQVISSIVDLTTVSDGDSSSSISWSPVAEEIIVEAVQVLHRLVRTTGDAGKALRRKISENLHVVRNMRKILEHPGSHTELLTDAIGVLACLALDETGKEGIGSSPRVIRKLVPYLVVETPSAPSNRVELAKSAVEALLVLAVDSQRIALRILEELKVEGMQQLVDMLSSDSTELRSMAARLLAVLRVINSVAEHAHYNRTNEGPSRAHCCLLESLVGLSVQICASIQASEFGDALRDANLTVDLLMHKLSRILAVYKSPDTEYPGIRRGTVELIIWMLRSSRRCVEFFLERRVDRAVKEVAETEERLEMFKTFCCGIGLAKHGEPVSYLVASALPSIA</sequence>
<evidence type="ECO:0000256" key="3">
    <source>
        <dbReference type="ARBA" id="ARBA00061236"/>
    </source>
</evidence>
<comment type="similarity">
    <text evidence="3">Belongs to the protein kinase superfamily. Ser/Thr protein kinase family. CK2 subfamily.</text>
</comment>
<dbReference type="PANTHER" id="PTHR33115">
    <property type="entry name" value="ARM REPEAT SUPERFAMILY PROTEIN"/>
    <property type="match status" value="1"/>
</dbReference>
<dbReference type="GO" id="GO:0005524">
    <property type="term" value="F:ATP binding"/>
    <property type="evidence" value="ECO:0007669"/>
    <property type="project" value="UniProtKB-UniRule"/>
</dbReference>
<dbReference type="AlphaFoldDB" id="A0A1D6EFT2"/>
<dbReference type="FunFam" id="3.30.200.20:FF:000088">
    <property type="entry name" value="Casein kinase II subunit alpha"/>
    <property type="match status" value="1"/>
</dbReference>
<dbReference type="PROSITE" id="PS50011">
    <property type="entry name" value="PROTEIN_KINASE_DOM"/>
    <property type="match status" value="1"/>
</dbReference>
<name>A0A1D6EFT2_MAIZE</name>
<evidence type="ECO:0000256" key="4">
    <source>
        <dbReference type="PROSITE-ProRule" id="PRU10141"/>
    </source>
</evidence>
<dbReference type="SMART" id="SM00220">
    <property type="entry name" value="S_TKc"/>
    <property type="match status" value="1"/>
</dbReference>
<feature type="binding site" evidence="4">
    <location>
        <position position="316"/>
    </location>
    <ligand>
        <name>ATP</name>
        <dbReference type="ChEBI" id="CHEBI:30616"/>
    </ligand>
</feature>
<dbReference type="InParanoid" id="A0A1D6EFT2"/>
<organism evidence="5">
    <name type="scientific">Zea mays</name>
    <name type="common">Maize</name>
    <dbReference type="NCBI Taxonomy" id="4577"/>
    <lineage>
        <taxon>Eukaryota</taxon>
        <taxon>Viridiplantae</taxon>
        <taxon>Streptophyta</taxon>
        <taxon>Embryophyta</taxon>
        <taxon>Tracheophyta</taxon>
        <taxon>Spermatophyta</taxon>
        <taxon>Magnoliopsida</taxon>
        <taxon>Liliopsida</taxon>
        <taxon>Poales</taxon>
        <taxon>Poaceae</taxon>
        <taxon>PACMAD clade</taxon>
        <taxon>Panicoideae</taxon>
        <taxon>Andropogonodae</taxon>
        <taxon>Andropogoneae</taxon>
        <taxon>Tripsacinae</taxon>
        <taxon>Zea</taxon>
    </lineage>
</organism>
<dbReference type="SMR" id="A0A1D6EFT2"/>
<dbReference type="eggNOG" id="KOG0668">
    <property type="taxonomic scope" value="Eukaryota"/>
</dbReference>
<dbReference type="InterPro" id="IPR017441">
    <property type="entry name" value="Protein_kinase_ATP_BS"/>
</dbReference>
<keyword evidence="2 4" id="KW-0067">ATP-binding</keyword>
<dbReference type="GO" id="GO:0004672">
    <property type="term" value="F:protein kinase activity"/>
    <property type="evidence" value="ECO:0007669"/>
    <property type="project" value="InterPro"/>
</dbReference>
<dbReference type="GO" id="GO:0009648">
    <property type="term" value="P:photoperiodism"/>
    <property type="evidence" value="ECO:0007669"/>
    <property type="project" value="UniProtKB-ARBA"/>
</dbReference>
<dbReference type="InterPro" id="IPR011009">
    <property type="entry name" value="Kinase-like_dom_sf"/>
</dbReference>
<dbReference type="PaxDb" id="4577-GRMZM2G138774_P01"/>
<dbReference type="EMBL" id="CM007648">
    <property type="protein sequence ID" value="ONM19039.1"/>
    <property type="molecule type" value="Genomic_DNA"/>
</dbReference>
<dbReference type="InterPro" id="IPR000719">
    <property type="entry name" value="Prot_kinase_dom"/>
</dbReference>
<dbReference type="OMA" id="IMDNPDN"/>
<keyword evidence="1 4" id="KW-0547">Nucleotide-binding</keyword>
<dbReference type="Gene3D" id="1.25.10.10">
    <property type="entry name" value="Leucine-rich Repeat Variant"/>
    <property type="match status" value="1"/>
</dbReference>
<accession>A0A1D6EFT2</accession>
<dbReference type="Gene3D" id="3.30.200.20">
    <property type="entry name" value="Phosphorylase Kinase, domain 1"/>
    <property type="match status" value="1"/>
</dbReference>
<proteinExistence type="inferred from homology"/>
<reference evidence="5" key="1">
    <citation type="submission" date="2015-12" db="EMBL/GenBank/DDBJ databases">
        <title>Update maize B73 reference genome by single molecule sequencing technologies.</title>
        <authorList>
            <consortium name="Maize Genome Sequencing Project"/>
            <person name="Ware D."/>
        </authorList>
    </citation>
    <scope>NUCLEOTIDE SEQUENCE [LARGE SCALE GENOMIC DNA]</scope>
    <source>
        <tissue evidence="5">Seedling</tissue>
    </source>
</reference>
<dbReference type="PANTHER" id="PTHR33115:SF74">
    <property type="entry name" value="OS01G0524100 PROTEIN"/>
    <property type="match status" value="1"/>
</dbReference>
<dbReference type="Pfam" id="PF00069">
    <property type="entry name" value="Pkinase"/>
    <property type="match status" value="1"/>
</dbReference>
<gene>
    <name evidence="5" type="ORF">ZEAMMB73_Zm00001d004502</name>
</gene>
<dbReference type="InterPro" id="IPR016024">
    <property type="entry name" value="ARM-type_fold"/>
</dbReference>
<dbReference type="STRING" id="4577.A0A1D6EFT2"/>
<protein>
    <submittedName>
        <fullName evidence="5">ARM repeat superfamily protein</fullName>
    </submittedName>
</protein>
<dbReference type="PROSITE" id="PS00107">
    <property type="entry name" value="PROTEIN_KINASE_ATP"/>
    <property type="match status" value="1"/>
</dbReference>
<dbReference type="SUPFAM" id="SSF56112">
    <property type="entry name" value="Protein kinase-like (PK-like)"/>
    <property type="match status" value="1"/>
</dbReference>
<dbReference type="FunCoup" id="A0A1D6EFT2">
    <property type="interactions" value="557"/>
</dbReference>
<evidence type="ECO:0000313" key="5">
    <source>
        <dbReference type="EMBL" id="ONM19039.1"/>
    </source>
</evidence>